<gene>
    <name evidence="1" type="primary">mraZ</name>
    <name evidence="2" type="ORF">OSB_10910</name>
</gene>
<evidence type="ECO:0000256" key="1">
    <source>
        <dbReference type="HAMAP-Rule" id="MF_01008"/>
    </source>
</evidence>
<dbReference type="Pfam" id="PF02381">
    <property type="entry name" value="MraZ"/>
    <property type="match status" value="2"/>
</dbReference>
<keyword evidence="1" id="KW-0238">DNA-binding</keyword>
<dbReference type="InterPro" id="IPR003444">
    <property type="entry name" value="MraZ"/>
</dbReference>
<keyword evidence="2" id="KW-0131">Cell cycle</keyword>
<keyword evidence="3" id="KW-1185">Reference proteome</keyword>
<dbReference type="GO" id="GO:0051301">
    <property type="term" value="P:cell division"/>
    <property type="evidence" value="ECO:0007669"/>
    <property type="project" value="UniProtKB-KW"/>
</dbReference>
<name>A0A0K0Y447_9RHOB</name>
<dbReference type="Proteomes" id="UP000067444">
    <property type="component" value="Chromosome"/>
</dbReference>
<dbReference type="Gene3D" id="3.40.1550.20">
    <property type="entry name" value="Transcriptional regulator MraZ domain"/>
    <property type="match status" value="1"/>
</dbReference>
<sequence>MGLSFRGEFNQKVDGKGRMSIPADFRVVLADGDPRSPENPLPRMVVLHGPHLKNCLHAYTIEAMEEIEEGIKALPRGSEARKRASRMILGKSWDTEVDKDGRIVLPQRLRQQIGLTGEATMAAMGDFFEIWNAETYAEVEAAEAAAMEEEFDGDFDPLSLIYPPGSE</sequence>
<dbReference type="InterPro" id="IPR035644">
    <property type="entry name" value="MraZ_C"/>
</dbReference>
<accession>A0A0K0Y447</accession>
<evidence type="ECO:0000313" key="3">
    <source>
        <dbReference type="Proteomes" id="UP000067444"/>
    </source>
</evidence>
<keyword evidence="2" id="KW-0132">Cell division</keyword>
<dbReference type="GO" id="GO:0005737">
    <property type="term" value="C:cytoplasm"/>
    <property type="evidence" value="ECO:0007669"/>
    <property type="project" value="UniProtKB-UniRule"/>
</dbReference>
<protein>
    <recommendedName>
        <fullName evidence="1">Transcriptional regulator MraZ</fullName>
    </recommendedName>
</protein>
<dbReference type="InterPro" id="IPR038619">
    <property type="entry name" value="MraZ_sf"/>
</dbReference>
<dbReference type="GO" id="GO:2000143">
    <property type="term" value="P:negative regulation of DNA-templated transcription initiation"/>
    <property type="evidence" value="ECO:0007669"/>
    <property type="project" value="TreeGrafter"/>
</dbReference>
<dbReference type="PANTHER" id="PTHR34701">
    <property type="entry name" value="TRANSCRIPTIONAL REGULATOR MRAZ"/>
    <property type="match status" value="1"/>
</dbReference>
<keyword evidence="1" id="KW-0963">Cytoplasm</keyword>
<dbReference type="HAMAP" id="MF_01008">
    <property type="entry name" value="MraZ"/>
    <property type="match status" value="1"/>
</dbReference>
<dbReference type="GO" id="GO:0003700">
    <property type="term" value="F:DNA-binding transcription factor activity"/>
    <property type="evidence" value="ECO:0007669"/>
    <property type="project" value="UniProtKB-UniRule"/>
</dbReference>
<dbReference type="STRING" id="1458307.OSB_10910"/>
<dbReference type="SUPFAM" id="SSF89447">
    <property type="entry name" value="AbrB/MazE/MraZ-like"/>
    <property type="match status" value="1"/>
</dbReference>
<reference evidence="2 3" key="1">
    <citation type="journal article" date="2015" name="Genome Announc.">
        <title>Closed Genome Sequence of Octadecabacter temperatus SB1, the First Mesophilic Species of the Genus Octadecabacter.</title>
        <authorList>
            <person name="Voget S."/>
            <person name="Billerbeck S."/>
            <person name="Simon M."/>
            <person name="Daniel R."/>
        </authorList>
    </citation>
    <scope>NUCLEOTIDE SEQUENCE [LARGE SCALE GENOMIC DNA]</scope>
    <source>
        <strain evidence="2 3">SB1</strain>
    </source>
</reference>
<dbReference type="PATRIC" id="fig|1458307.3.peg.1104"/>
<dbReference type="PROSITE" id="PS51740">
    <property type="entry name" value="SPOVT_ABRB"/>
    <property type="match status" value="2"/>
</dbReference>
<dbReference type="InterPro" id="IPR007159">
    <property type="entry name" value="SpoVT-AbrB_dom"/>
</dbReference>
<dbReference type="OrthoDB" id="9807753at2"/>
<dbReference type="EMBL" id="CP012160">
    <property type="protein sequence ID" value="AKS45647.1"/>
    <property type="molecule type" value="Genomic_DNA"/>
</dbReference>
<evidence type="ECO:0000313" key="2">
    <source>
        <dbReference type="EMBL" id="AKS45647.1"/>
    </source>
</evidence>
<keyword evidence="1" id="KW-0805">Transcription regulation</keyword>
<dbReference type="AlphaFoldDB" id="A0A0K0Y447"/>
<comment type="subcellular location">
    <subcellularLocation>
        <location evidence="1">Cytoplasm</location>
        <location evidence="1">Nucleoid</location>
    </subcellularLocation>
</comment>
<dbReference type="CDD" id="cd16320">
    <property type="entry name" value="MraZ_N"/>
    <property type="match status" value="1"/>
</dbReference>
<dbReference type="RefSeq" id="WP_074202192.1">
    <property type="nucleotide sequence ID" value="NZ_CP012160.1"/>
</dbReference>
<dbReference type="InterPro" id="IPR037914">
    <property type="entry name" value="SpoVT-AbrB_sf"/>
</dbReference>
<dbReference type="InterPro" id="IPR020603">
    <property type="entry name" value="MraZ_dom"/>
</dbReference>
<keyword evidence="1" id="KW-0804">Transcription</keyword>
<dbReference type="GO" id="GO:0009295">
    <property type="term" value="C:nucleoid"/>
    <property type="evidence" value="ECO:0007669"/>
    <property type="project" value="UniProtKB-SubCell"/>
</dbReference>
<proteinExistence type="inferred from homology"/>
<comment type="similarity">
    <text evidence="1">Belongs to the MraZ family.</text>
</comment>
<dbReference type="CDD" id="cd16321">
    <property type="entry name" value="MraZ_C"/>
    <property type="match status" value="1"/>
</dbReference>
<dbReference type="InterPro" id="IPR035642">
    <property type="entry name" value="MraZ_N"/>
</dbReference>
<comment type="subunit">
    <text evidence="1">Forms oligomers.</text>
</comment>
<dbReference type="GO" id="GO:0000976">
    <property type="term" value="F:transcription cis-regulatory region binding"/>
    <property type="evidence" value="ECO:0007669"/>
    <property type="project" value="TreeGrafter"/>
</dbReference>
<dbReference type="KEGG" id="otm:OSB_10910"/>
<dbReference type="PANTHER" id="PTHR34701:SF1">
    <property type="entry name" value="TRANSCRIPTIONAL REGULATOR MRAZ"/>
    <property type="match status" value="1"/>
</dbReference>
<organism evidence="2 3">
    <name type="scientific">Octadecabacter temperatus</name>
    <dbReference type="NCBI Taxonomy" id="1458307"/>
    <lineage>
        <taxon>Bacteria</taxon>
        <taxon>Pseudomonadati</taxon>
        <taxon>Pseudomonadota</taxon>
        <taxon>Alphaproteobacteria</taxon>
        <taxon>Rhodobacterales</taxon>
        <taxon>Roseobacteraceae</taxon>
        <taxon>Octadecabacter</taxon>
    </lineage>
</organism>